<evidence type="ECO:0000256" key="1">
    <source>
        <dbReference type="SAM" id="Phobius"/>
    </source>
</evidence>
<proteinExistence type="predicted"/>
<protein>
    <submittedName>
        <fullName evidence="3">MCE family protein</fullName>
    </submittedName>
</protein>
<dbReference type="Pfam" id="PF02470">
    <property type="entry name" value="MlaD"/>
    <property type="match status" value="1"/>
</dbReference>
<keyword evidence="1" id="KW-0812">Transmembrane</keyword>
<keyword evidence="4" id="KW-1185">Reference proteome</keyword>
<keyword evidence="1" id="KW-0472">Membrane</keyword>
<name>A0A417Y7N5_9ACTN</name>
<organism evidence="3 4">
    <name type="scientific">Nocardioides immobilis</name>
    <dbReference type="NCBI Taxonomy" id="2049295"/>
    <lineage>
        <taxon>Bacteria</taxon>
        <taxon>Bacillati</taxon>
        <taxon>Actinomycetota</taxon>
        <taxon>Actinomycetes</taxon>
        <taxon>Propionibacteriales</taxon>
        <taxon>Nocardioidaceae</taxon>
        <taxon>Nocardioides</taxon>
    </lineage>
</organism>
<dbReference type="AlphaFoldDB" id="A0A417Y7N5"/>
<reference evidence="3 4" key="1">
    <citation type="submission" date="2018-09" db="EMBL/GenBank/DDBJ databases">
        <title>Genome sequencing of Nocardioides immobilis CCTCC AB 2017083 for comparison to Nocardioides silvaticus.</title>
        <authorList>
            <person name="Li C."/>
            <person name="Wang G."/>
        </authorList>
    </citation>
    <scope>NUCLEOTIDE SEQUENCE [LARGE SCALE GENOMIC DNA]</scope>
    <source>
        <strain evidence="3 4">CCTCC AB 2017083</strain>
    </source>
</reference>
<dbReference type="Proteomes" id="UP000283644">
    <property type="component" value="Unassembled WGS sequence"/>
</dbReference>
<sequence>MNESSRLSAYVERLRTVPGLGRDVSALVVLMVLGVVAAAIIKSYLGGTAPWSERTVVVAEFEQVPGLNPASQNTVTIAGVRVGTVSEAEATDNGTAKITMVLEGDYDIYRDARAVLRPKNPLNEMQIELNPGTSAAGELGEDDVIPISQTERPVQADEILKHLDERSQLALTDLLLESDVALARAPEHLPDGLAATSGTLRSMQPVVEALQSRRDLIATLVGALSDVATAVGKNDDRVARLAEATQETLSALASSDGELRASLHELPGLTADLRAAMTSTQALTTQLDPTLASLNQASDDLPDALERFRSTVGNLGRTVDAAGPALERARPVVADLRPLVTDATAALGNIDQITSPLEQDTRTVMSYLTDIKAFVYNTSSVFGAGDVNGSIIRGHLIVPLPAGGVLPNSLDQGRGGVR</sequence>
<dbReference type="GO" id="GO:0005548">
    <property type="term" value="F:phospholipid transporter activity"/>
    <property type="evidence" value="ECO:0007669"/>
    <property type="project" value="TreeGrafter"/>
</dbReference>
<dbReference type="RefSeq" id="WP_118921851.1">
    <property type="nucleotide sequence ID" value="NZ_QXGH01000009.1"/>
</dbReference>
<feature type="transmembrane region" description="Helical" evidence="1">
    <location>
        <begin position="24"/>
        <end position="45"/>
    </location>
</feature>
<dbReference type="InterPro" id="IPR052336">
    <property type="entry name" value="MlaD_Phospholipid_Transporter"/>
</dbReference>
<evidence type="ECO:0000313" key="4">
    <source>
        <dbReference type="Proteomes" id="UP000283644"/>
    </source>
</evidence>
<dbReference type="InterPro" id="IPR003399">
    <property type="entry name" value="Mce/MlaD"/>
</dbReference>
<dbReference type="EMBL" id="QXGH01000009">
    <property type="protein sequence ID" value="RHW28521.1"/>
    <property type="molecule type" value="Genomic_DNA"/>
</dbReference>
<gene>
    <name evidence="3" type="ORF">D0Z08_01200</name>
</gene>
<dbReference type="OrthoDB" id="5242258at2"/>
<feature type="domain" description="Mce/MlaD" evidence="2">
    <location>
        <begin position="56"/>
        <end position="132"/>
    </location>
</feature>
<dbReference type="PANTHER" id="PTHR33371:SF4">
    <property type="entry name" value="INTERMEMBRANE PHOSPHOLIPID TRANSPORT SYSTEM BINDING PROTEIN MLAD"/>
    <property type="match status" value="1"/>
</dbReference>
<dbReference type="PANTHER" id="PTHR33371">
    <property type="entry name" value="INTERMEMBRANE PHOSPHOLIPID TRANSPORT SYSTEM BINDING PROTEIN MLAD-RELATED"/>
    <property type="match status" value="1"/>
</dbReference>
<keyword evidence="1" id="KW-1133">Transmembrane helix</keyword>
<comment type="caution">
    <text evidence="3">The sequence shown here is derived from an EMBL/GenBank/DDBJ whole genome shotgun (WGS) entry which is preliminary data.</text>
</comment>
<evidence type="ECO:0000313" key="3">
    <source>
        <dbReference type="EMBL" id="RHW28521.1"/>
    </source>
</evidence>
<accession>A0A417Y7N5</accession>
<dbReference type="GO" id="GO:0005543">
    <property type="term" value="F:phospholipid binding"/>
    <property type="evidence" value="ECO:0007669"/>
    <property type="project" value="TreeGrafter"/>
</dbReference>
<evidence type="ECO:0000259" key="2">
    <source>
        <dbReference type="Pfam" id="PF02470"/>
    </source>
</evidence>